<dbReference type="InterPro" id="IPR018764">
    <property type="entry name" value="RskA_C"/>
</dbReference>
<evidence type="ECO:0000313" key="3">
    <source>
        <dbReference type="EMBL" id="PAV25126.1"/>
    </source>
</evidence>
<dbReference type="GO" id="GO:0016989">
    <property type="term" value="F:sigma factor antagonist activity"/>
    <property type="evidence" value="ECO:0007669"/>
    <property type="project" value="TreeGrafter"/>
</dbReference>
<gene>
    <name evidence="3" type="ORF">CF392_12580</name>
</gene>
<keyword evidence="1" id="KW-0812">Transmembrane</keyword>
<dbReference type="InterPro" id="IPR051474">
    <property type="entry name" value="Anti-sigma-K/W_factor"/>
</dbReference>
<dbReference type="EMBL" id="NMPM01000077">
    <property type="protein sequence ID" value="PAV25126.1"/>
    <property type="molecule type" value="Genomic_DNA"/>
</dbReference>
<protein>
    <recommendedName>
        <fullName evidence="2">Anti-sigma K factor RskA C-terminal domain-containing protein</fullName>
    </recommendedName>
</protein>
<evidence type="ECO:0000259" key="2">
    <source>
        <dbReference type="Pfam" id="PF10099"/>
    </source>
</evidence>
<dbReference type="PANTHER" id="PTHR37461">
    <property type="entry name" value="ANTI-SIGMA-K FACTOR RSKA"/>
    <property type="match status" value="1"/>
</dbReference>
<dbReference type="GO" id="GO:0005886">
    <property type="term" value="C:plasma membrane"/>
    <property type="evidence" value="ECO:0007669"/>
    <property type="project" value="InterPro"/>
</dbReference>
<comment type="caution">
    <text evidence="3">The sequence shown here is derived from an EMBL/GenBank/DDBJ whole genome shotgun (WGS) entry which is preliminary data.</text>
</comment>
<proteinExistence type="predicted"/>
<sequence length="230" mass="25770">MKKTPERIERLAAAYVLGSLAGRARQRFERWMMESVEVRREVWYWERRLAPMAASVTPETPPADLLERIEQRLWGDDQIRTPRSGAGWFWRGWSALATAAVVVMAVIMFQSPEPDQAALSGAVVQEGVKDPLWLVAEGQRGDRLRLRPVAATPPEPEKDYELWVVPKDGQPYSLGVIPSGDNRFEITLSEEARALLEASRTLAISLEPKGGSPKEVPTGPILHVTRLHTL</sequence>
<keyword evidence="1" id="KW-0472">Membrane</keyword>
<evidence type="ECO:0000313" key="4">
    <source>
        <dbReference type="Proteomes" id="UP000218332"/>
    </source>
</evidence>
<dbReference type="AlphaFoldDB" id="A0A2A2I1F0"/>
<evidence type="ECO:0000256" key="1">
    <source>
        <dbReference type="SAM" id="Phobius"/>
    </source>
</evidence>
<accession>A0A2A2I1F0</accession>
<keyword evidence="4" id="KW-1185">Reference proteome</keyword>
<reference evidence="3 4" key="1">
    <citation type="submission" date="2017-07" db="EMBL/GenBank/DDBJ databases">
        <title>Tamlnaduibacter salinus (Mi-7) genome sequencing.</title>
        <authorList>
            <person name="Verma A."/>
            <person name="Krishnamurthi S."/>
        </authorList>
    </citation>
    <scope>NUCLEOTIDE SEQUENCE [LARGE SCALE GENOMIC DNA]</scope>
    <source>
        <strain evidence="3 4">Mi-7</strain>
    </source>
</reference>
<dbReference type="Pfam" id="PF10099">
    <property type="entry name" value="RskA_C"/>
    <property type="match status" value="1"/>
</dbReference>
<organism evidence="3 4">
    <name type="scientific">Tamilnaduibacter salinus</name>
    <dbReference type="NCBI Taxonomy" id="1484056"/>
    <lineage>
        <taxon>Bacteria</taxon>
        <taxon>Pseudomonadati</taxon>
        <taxon>Pseudomonadota</taxon>
        <taxon>Gammaproteobacteria</taxon>
        <taxon>Pseudomonadales</taxon>
        <taxon>Marinobacteraceae</taxon>
        <taxon>Tamilnaduibacter</taxon>
    </lineage>
</organism>
<dbReference type="PANTHER" id="PTHR37461:SF1">
    <property type="entry name" value="ANTI-SIGMA-K FACTOR RSKA"/>
    <property type="match status" value="1"/>
</dbReference>
<feature type="transmembrane region" description="Helical" evidence="1">
    <location>
        <begin position="88"/>
        <end position="109"/>
    </location>
</feature>
<feature type="domain" description="Anti-sigma K factor RskA C-terminal" evidence="2">
    <location>
        <begin position="96"/>
        <end position="221"/>
    </location>
</feature>
<name>A0A2A2I1F0_9GAMM</name>
<dbReference type="Proteomes" id="UP000218332">
    <property type="component" value="Unassembled WGS sequence"/>
</dbReference>
<dbReference type="RefSeq" id="WP_095611803.1">
    <property type="nucleotide sequence ID" value="NZ_NMPM01000077.1"/>
</dbReference>
<dbReference type="GO" id="GO:0006417">
    <property type="term" value="P:regulation of translation"/>
    <property type="evidence" value="ECO:0007669"/>
    <property type="project" value="TreeGrafter"/>
</dbReference>
<keyword evidence="1" id="KW-1133">Transmembrane helix</keyword>